<keyword evidence="2" id="KW-1185">Reference proteome</keyword>
<dbReference type="EMBL" id="QJKF01000033">
    <property type="protein sequence ID" value="PXX52280.1"/>
    <property type="molecule type" value="Genomic_DNA"/>
</dbReference>
<protein>
    <submittedName>
        <fullName evidence="1">Uncharacterized protein</fullName>
    </submittedName>
</protein>
<organism evidence="1 2">
    <name type="scientific">Nocardia tenerifensis</name>
    <dbReference type="NCBI Taxonomy" id="228006"/>
    <lineage>
        <taxon>Bacteria</taxon>
        <taxon>Bacillati</taxon>
        <taxon>Actinomycetota</taxon>
        <taxon>Actinomycetes</taxon>
        <taxon>Mycobacteriales</taxon>
        <taxon>Nocardiaceae</taxon>
        <taxon>Nocardia</taxon>
    </lineage>
</organism>
<dbReference type="RefSeq" id="WP_040741874.1">
    <property type="nucleotide sequence ID" value="NZ_QJKF01000033.1"/>
</dbReference>
<name>A0A318K054_9NOCA</name>
<proteinExistence type="predicted"/>
<sequence>MLNEQATQYLVVIEQRDGQEQRTVFVDADVCPLAGEAAAYVDAVLAPAWFVREVRPATVPE</sequence>
<dbReference type="Proteomes" id="UP000247569">
    <property type="component" value="Unassembled WGS sequence"/>
</dbReference>
<comment type="caution">
    <text evidence="1">The sequence shown here is derived from an EMBL/GenBank/DDBJ whole genome shotgun (WGS) entry which is preliminary data.</text>
</comment>
<evidence type="ECO:0000313" key="1">
    <source>
        <dbReference type="EMBL" id="PXX52280.1"/>
    </source>
</evidence>
<gene>
    <name evidence="1" type="ORF">DFR70_13312</name>
</gene>
<evidence type="ECO:0000313" key="2">
    <source>
        <dbReference type="Proteomes" id="UP000247569"/>
    </source>
</evidence>
<accession>A0A318K054</accession>
<reference evidence="1 2" key="1">
    <citation type="submission" date="2018-05" db="EMBL/GenBank/DDBJ databases">
        <title>Genomic Encyclopedia of Type Strains, Phase IV (KMG-IV): sequencing the most valuable type-strain genomes for metagenomic binning, comparative biology and taxonomic classification.</title>
        <authorList>
            <person name="Goeker M."/>
        </authorList>
    </citation>
    <scope>NUCLEOTIDE SEQUENCE [LARGE SCALE GENOMIC DNA]</scope>
    <source>
        <strain evidence="1 2">DSM 44704</strain>
    </source>
</reference>
<dbReference type="AlphaFoldDB" id="A0A318K054"/>